<gene>
    <name evidence="1" type="ORF">GJ698_02290</name>
</gene>
<reference evidence="1 2" key="1">
    <citation type="submission" date="2019-11" db="EMBL/GenBank/DDBJ databases">
        <title>Novel species isolated from a subtropical stream in China.</title>
        <authorList>
            <person name="Lu H."/>
        </authorList>
    </citation>
    <scope>NUCLEOTIDE SEQUENCE [LARGE SCALE GENOMIC DNA]</scope>
    <source>
        <strain evidence="1 2">FT26W</strain>
    </source>
</reference>
<dbReference type="RefSeq" id="WP_154355954.1">
    <property type="nucleotide sequence ID" value="NZ_WKJL01000001.1"/>
</dbReference>
<accession>A0A844D6T4</accession>
<keyword evidence="2" id="KW-1185">Reference proteome</keyword>
<sequence length="92" mass="9963">MACAMRTYHAGWVISTACWEENPPGWQPGDAPHYCASGKAQLVDPDAYSGTWLSKADIIAPADKNNLFTDSNLAQATIAKALREMIEALKVP</sequence>
<dbReference type="AlphaFoldDB" id="A0A844D6T4"/>
<comment type="caution">
    <text evidence="1">The sequence shown here is derived from an EMBL/GenBank/DDBJ whole genome shotgun (WGS) entry which is preliminary data.</text>
</comment>
<dbReference type="PROSITE" id="PS51257">
    <property type="entry name" value="PROKAR_LIPOPROTEIN"/>
    <property type="match status" value="1"/>
</dbReference>
<protein>
    <submittedName>
        <fullName evidence="1">Uncharacterized protein</fullName>
    </submittedName>
</protein>
<evidence type="ECO:0000313" key="2">
    <source>
        <dbReference type="Proteomes" id="UP000439986"/>
    </source>
</evidence>
<dbReference type="EMBL" id="WKJL01000001">
    <property type="protein sequence ID" value="MRW82919.1"/>
    <property type="molecule type" value="Genomic_DNA"/>
</dbReference>
<organism evidence="1 2">
    <name type="scientific">Duganella aquatilis</name>
    <dbReference type="NCBI Taxonomy" id="2666082"/>
    <lineage>
        <taxon>Bacteria</taxon>
        <taxon>Pseudomonadati</taxon>
        <taxon>Pseudomonadota</taxon>
        <taxon>Betaproteobacteria</taxon>
        <taxon>Burkholderiales</taxon>
        <taxon>Oxalobacteraceae</taxon>
        <taxon>Telluria group</taxon>
        <taxon>Duganella</taxon>
    </lineage>
</organism>
<name>A0A844D6T4_9BURK</name>
<proteinExistence type="predicted"/>
<evidence type="ECO:0000313" key="1">
    <source>
        <dbReference type="EMBL" id="MRW82919.1"/>
    </source>
</evidence>
<dbReference type="Proteomes" id="UP000439986">
    <property type="component" value="Unassembled WGS sequence"/>
</dbReference>